<dbReference type="AlphaFoldDB" id="A0A2K9EQB9"/>
<dbReference type="EMBL" id="CP025410">
    <property type="protein sequence ID" value="AUH35677.1"/>
    <property type="molecule type" value="Genomic_DNA"/>
</dbReference>
<dbReference type="KEGG" id="paro:CUV01_19025"/>
<keyword evidence="1" id="KW-0614">Plasmid</keyword>
<protein>
    <recommendedName>
        <fullName evidence="4">DUF3768 domain-containing protein</fullName>
    </recommendedName>
</protein>
<evidence type="ECO:0000313" key="1">
    <source>
        <dbReference type="EMBL" id="AUH35677.1"/>
    </source>
</evidence>
<dbReference type="OrthoDB" id="1495368at2"/>
<evidence type="ECO:0000313" key="3">
    <source>
        <dbReference type="Proteomes" id="UP000233742"/>
    </source>
</evidence>
<dbReference type="Proteomes" id="UP000233742">
    <property type="component" value="Plasmid pBM152"/>
</dbReference>
<reference evidence="1 3" key="1">
    <citation type="submission" date="2017-12" db="EMBL/GenBank/DDBJ databases">
        <authorList>
            <person name="Hurst M.R.H."/>
        </authorList>
    </citation>
    <scope>NUCLEOTIDE SEQUENCE [LARGE SCALE GENOMIC DNA]</scope>
    <source>
        <strain evidence="1 3">BM15</strain>
        <plasmid evidence="1">pBM152</plasmid>
        <plasmid evidence="3">Plasmid pbm152</plasmid>
    </source>
</reference>
<proteinExistence type="predicted"/>
<evidence type="ECO:0000313" key="2">
    <source>
        <dbReference type="EMBL" id="AUH35743.1"/>
    </source>
</evidence>
<geneLocation type="plasmid" evidence="1">
    <name>pBM152</name>
</geneLocation>
<dbReference type="KEGG" id="paro:CUV01_19360"/>
<keyword evidence="3" id="KW-1185">Reference proteome</keyword>
<evidence type="ECO:0008006" key="4">
    <source>
        <dbReference type="Google" id="ProtNLM"/>
    </source>
</evidence>
<dbReference type="InterPro" id="IPR022243">
    <property type="entry name" value="DUF3768"/>
</dbReference>
<dbReference type="EMBL" id="CP025410">
    <property type="protein sequence ID" value="AUH35743.1"/>
    <property type="molecule type" value="Genomic_DNA"/>
</dbReference>
<organism evidence="1 3">
    <name type="scientific">Paracoccus tegillarcae</name>
    <dbReference type="NCBI Taxonomy" id="1529068"/>
    <lineage>
        <taxon>Bacteria</taxon>
        <taxon>Pseudomonadati</taxon>
        <taxon>Pseudomonadota</taxon>
        <taxon>Alphaproteobacteria</taxon>
        <taxon>Rhodobacterales</taxon>
        <taxon>Paracoccaceae</taxon>
        <taxon>Paracoccus</taxon>
    </lineage>
</organism>
<geneLocation type="plasmid" evidence="3">
    <name>pbm152</name>
</geneLocation>
<accession>A0A2K9EQB9</accession>
<dbReference type="RefSeq" id="WP_101462327.1">
    <property type="nucleotide sequence ID" value="NZ_CP025410.1"/>
</dbReference>
<sequence>MLADTKLIYVCAACSHRIEAAEQPCQCPNCRAVGKCRDFPTVETATIAKQNDLLRLGLLIATPKGMKARVMLTPGINAKGPAFVSLCLLSVSMFTDFSEDNDPFGARDFAILNVEGTRIYFKIDLYDEACEYGSSEPANLDRTTRVLTILLPSEY</sequence>
<gene>
    <name evidence="1" type="ORF">CUV01_19025</name>
    <name evidence="2" type="ORF">CUV01_19360</name>
</gene>
<dbReference type="Pfam" id="PF12599">
    <property type="entry name" value="DUF3768"/>
    <property type="match status" value="1"/>
</dbReference>
<name>A0A2K9EQB9_9RHOB</name>